<dbReference type="EMBL" id="CAFBLP010000094">
    <property type="protein sequence ID" value="CAB4889040.1"/>
    <property type="molecule type" value="Genomic_DNA"/>
</dbReference>
<keyword evidence="1" id="KW-1133">Transmembrane helix</keyword>
<keyword evidence="1" id="KW-0812">Transmembrane</keyword>
<name>A0A6J7F7V4_9ZZZZ</name>
<sequence length="109" mass="11759">MPGNPLTDPNWAANLADTIERVVSTVRDKTTKPLLVAYRGIVFGLIGAFGGLAALVLAVILLTRGLQAIIEWPFDHRDAVWISYLLVGSLFSVVGMLCMRKRHAGGVNA</sequence>
<gene>
    <name evidence="2" type="ORF">UFOPK3376_02656</name>
</gene>
<protein>
    <submittedName>
        <fullName evidence="2">Unannotated protein</fullName>
    </submittedName>
</protein>
<keyword evidence="1" id="KW-0472">Membrane</keyword>
<proteinExistence type="predicted"/>
<accession>A0A6J7F7V4</accession>
<reference evidence="2" key="1">
    <citation type="submission" date="2020-05" db="EMBL/GenBank/DDBJ databases">
        <authorList>
            <person name="Chiriac C."/>
            <person name="Salcher M."/>
            <person name="Ghai R."/>
            <person name="Kavagutti S V."/>
        </authorList>
    </citation>
    <scope>NUCLEOTIDE SEQUENCE</scope>
</reference>
<dbReference type="AlphaFoldDB" id="A0A6J7F7V4"/>
<feature type="transmembrane region" description="Helical" evidence="1">
    <location>
        <begin position="36"/>
        <end position="61"/>
    </location>
</feature>
<feature type="transmembrane region" description="Helical" evidence="1">
    <location>
        <begin position="81"/>
        <end position="99"/>
    </location>
</feature>
<evidence type="ECO:0000256" key="1">
    <source>
        <dbReference type="SAM" id="Phobius"/>
    </source>
</evidence>
<organism evidence="2">
    <name type="scientific">freshwater metagenome</name>
    <dbReference type="NCBI Taxonomy" id="449393"/>
    <lineage>
        <taxon>unclassified sequences</taxon>
        <taxon>metagenomes</taxon>
        <taxon>ecological metagenomes</taxon>
    </lineage>
</organism>
<evidence type="ECO:0000313" key="2">
    <source>
        <dbReference type="EMBL" id="CAB4889040.1"/>
    </source>
</evidence>